<protein>
    <submittedName>
        <fullName evidence="1">Uncharacterized protein</fullName>
    </submittedName>
</protein>
<accession>A0AAN7Q6N2</accession>
<comment type="caution">
    <text evidence="1">The sequence shown here is derived from an EMBL/GenBank/DDBJ whole genome shotgun (WGS) entry which is preliminary data.</text>
</comment>
<proteinExistence type="predicted"/>
<evidence type="ECO:0000313" key="2">
    <source>
        <dbReference type="Proteomes" id="UP001353858"/>
    </source>
</evidence>
<organism evidence="1 2">
    <name type="scientific">Aquatica leii</name>
    <dbReference type="NCBI Taxonomy" id="1421715"/>
    <lineage>
        <taxon>Eukaryota</taxon>
        <taxon>Metazoa</taxon>
        <taxon>Ecdysozoa</taxon>
        <taxon>Arthropoda</taxon>
        <taxon>Hexapoda</taxon>
        <taxon>Insecta</taxon>
        <taxon>Pterygota</taxon>
        <taxon>Neoptera</taxon>
        <taxon>Endopterygota</taxon>
        <taxon>Coleoptera</taxon>
        <taxon>Polyphaga</taxon>
        <taxon>Elateriformia</taxon>
        <taxon>Elateroidea</taxon>
        <taxon>Lampyridae</taxon>
        <taxon>Luciolinae</taxon>
        <taxon>Aquatica</taxon>
    </lineage>
</organism>
<sequence>MSTQENNLIKPLSGLKCKDEGDVKIVQRACDMNNLLSYIENESFTSSDEEGSIFDDLEDRVSYEYIELPEGIYGKIINTLPNLPDDDSNLTTKICSKKYNLKQCSVVLEKINKTSLVCVGDKLTIISEENHVGRLKNVTNLGKKRNHCFSEKINKKVKADPNELNLSTSDFESDDDTSNFNVLENLLNSICRDKEEDIEEKSDSFNDSD</sequence>
<dbReference type="AlphaFoldDB" id="A0AAN7Q6N2"/>
<dbReference type="Proteomes" id="UP001353858">
    <property type="component" value="Unassembled WGS sequence"/>
</dbReference>
<dbReference type="EMBL" id="JARPUR010000001">
    <property type="protein sequence ID" value="KAK4887524.1"/>
    <property type="molecule type" value="Genomic_DNA"/>
</dbReference>
<evidence type="ECO:0000313" key="1">
    <source>
        <dbReference type="EMBL" id="KAK4887524.1"/>
    </source>
</evidence>
<keyword evidence="2" id="KW-1185">Reference proteome</keyword>
<name>A0AAN7Q6N2_9COLE</name>
<gene>
    <name evidence="1" type="ORF">RN001_003795</name>
</gene>
<reference evidence="2" key="1">
    <citation type="submission" date="2023-01" db="EMBL/GenBank/DDBJ databases">
        <title>Key to firefly adult light organ development and bioluminescence: homeobox transcription factors regulate luciferase expression and transportation to peroxisome.</title>
        <authorList>
            <person name="Fu X."/>
        </authorList>
    </citation>
    <scope>NUCLEOTIDE SEQUENCE [LARGE SCALE GENOMIC DNA]</scope>
</reference>